<sequence>MADRFSVYRPGVGMACARIRMPAVADVPWGRSQPAENQNSSHSPFAEALLAADTGGLAG</sequence>
<evidence type="ECO:0000313" key="2">
    <source>
        <dbReference type="Proteomes" id="UP000198284"/>
    </source>
</evidence>
<dbReference type="AlphaFoldDB" id="A0A239F7B1"/>
<keyword evidence="2" id="KW-1185">Reference proteome</keyword>
<organism evidence="1 2">
    <name type="scientific">Noviherbaspirillum humi</name>
    <dbReference type="NCBI Taxonomy" id="1688639"/>
    <lineage>
        <taxon>Bacteria</taxon>
        <taxon>Pseudomonadati</taxon>
        <taxon>Pseudomonadota</taxon>
        <taxon>Betaproteobacteria</taxon>
        <taxon>Burkholderiales</taxon>
        <taxon>Oxalobacteraceae</taxon>
        <taxon>Noviherbaspirillum</taxon>
    </lineage>
</organism>
<proteinExistence type="predicted"/>
<protein>
    <submittedName>
        <fullName evidence="1">Uncharacterized protein</fullName>
    </submittedName>
</protein>
<accession>A0A239F7B1</accession>
<name>A0A239F7B1_9BURK</name>
<gene>
    <name evidence="1" type="ORF">SAMN06265795_103220</name>
</gene>
<evidence type="ECO:0000313" key="1">
    <source>
        <dbReference type="EMBL" id="SNS52786.1"/>
    </source>
</evidence>
<reference evidence="1 2" key="1">
    <citation type="submission" date="2017-06" db="EMBL/GenBank/DDBJ databases">
        <authorList>
            <person name="Kim H.J."/>
            <person name="Triplett B.A."/>
        </authorList>
    </citation>
    <scope>NUCLEOTIDE SEQUENCE [LARGE SCALE GENOMIC DNA]</scope>
    <source>
        <strain evidence="1 2">U15</strain>
    </source>
</reference>
<dbReference type="EMBL" id="FZOT01000003">
    <property type="protein sequence ID" value="SNS52786.1"/>
    <property type="molecule type" value="Genomic_DNA"/>
</dbReference>
<dbReference type="Proteomes" id="UP000198284">
    <property type="component" value="Unassembled WGS sequence"/>
</dbReference>